<dbReference type="InterPro" id="IPR029044">
    <property type="entry name" value="Nucleotide-diphossugar_trans"/>
</dbReference>
<evidence type="ECO:0000256" key="4">
    <source>
        <dbReference type="SAM" id="Phobius"/>
    </source>
</evidence>
<keyword evidence="4" id="KW-0472">Membrane</keyword>
<feature type="transmembrane region" description="Helical" evidence="4">
    <location>
        <begin position="6"/>
        <end position="27"/>
    </location>
</feature>
<gene>
    <name evidence="5" type="ORF">BIY21_12275</name>
</gene>
<comment type="caution">
    <text evidence="5">The sequence shown here is derived from an EMBL/GenBank/DDBJ whole genome shotgun (WGS) entry which is preliminary data.</text>
</comment>
<dbReference type="EMBL" id="MJMI01000090">
    <property type="protein sequence ID" value="OLQ92208.1"/>
    <property type="molecule type" value="Genomic_DNA"/>
</dbReference>
<keyword evidence="6" id="KW-1185">Reference proteome</keyword>
<sequence length="393" mass="44251">MMELALILLFSVSGFLIVYHHIGYPLLLKLVAKKTPLEKKASFKRLYRVTKADRSLPSITMLIPAYNEQEWIAQKIRNLSSLDYPKDKLKVVIACDGCTDSTVEIAEATIQEAICSETHFEIIQFEQNRGKVAVVNQVMQDINSDITAMSDVSALVSFDALLLAAQHFQRNNVGVVNSRYQLLDSQNTGEMKYWQYQSMLQQGEANLGANIGAHGALYFFRTELFTPLALDTINDDFVIPMEIVRNGYQAIYEPNVVAVELENASLGKDFKRRLRISAGNMQQLLMLAELLRPRYKAVAFTFGSGKTLRLLTPYLLIICLATSIALSYHTLFLTALGVQIAFYSIAALGLLLPTIFNHRIIKLISYFTAGHFANLYGGLRYILGRETGRWERV</sequence>
<dbReference type="Pfam" id="PF13641">
    <property type="entry name" value="Glyco_tranf_2_3"/>
    <property type="match status" value="1"/>
</dbReference>
<comment type="similarity">
    <text evidence="1">Belongs to the glycosyltransferase 2 family.</text>
</comment>
<dbReference type="GO" id="GO:0016740">
    <property type="term" value="F:transferase activity"/>
    <property type="evidence" value="ECO:0007669"/>
    <property type="project" value="UniProtKB-KW"/>
</dbReference>
<keyword evidence="2" id="KW-0328">Glycosyltransferase</keyword>
<keyword evidence="4" id="KW-1133">Transmembrane helix</keyword>
<evidence type="ECO:0000256" key="3">
    <source>
        <dbReference type="ARBA" id="ARBA00022679"/>
    </source>
</evidence>
<evidence type="ECO:0000256" key="1">
    <source>
        <dbReference type="ARBA" id="ARBA00006739"/>
    </source>
</evidence>
<evidence type="ECO:0000256" key="2">
    <source>
        <dbReference type="ARBA" id="ARBA00022676"/>
    </source>
</evidence>
<evidence type="ECO:0000313" key="6">
    <source>
        <dbReference type="Proteomes" id="UP000186206"/>
    </source>
</evidence>
<reference evidence="5 6" key="1">
    <citation type="submission" date="2016-09" db="EMBL/GenBank/DDBJ databases">
        <title>Genomic Taxonomy of the Vibrionaceae.</title>
        <authorList>
            <person name="Gonzalez-Castillo A."/>
            <person name="Gomez-Gil B."/>
            <person name="Enciso-Ibarra K."/>
        </authorList>
    </citation>
    <scope>NUCLEOTIDE SEQUENCE [LARGE SCALE GENOMIC DNA]</scope>
    <source>
        <strain evidence="5 6">CAIM 1731</strain>
    </source>
</reference>
<name>A0ABX3FGC0_9VIBR</name>
<dbReference type="Gene3D" id="3.90.550.10">
    <property type="entry name" value="Spore Coat Polysaccharide Biosynthesis Protein SpsA, Chain A"/>
    <property type="match status" value="1"/>
</dbReference>
<dbReference type="SUPFAM" id="SSF53448">
    <property type="entry name" value="Nucleotide-diphospho-sugar transferases"/>
    <property type="match status" value="1"/>
</dbReference>
<dbReference type="Proteomes" id="UP000186206">
    <property type="component" value="Unassembled WGS sequence"/>
</dbReference>
<keyword evidence="4" id="KW-0812">Transmembrane</keyword>
<keyword evidence="3 5" id="KW-0808">Transferase</keyword>
<feature type="transmembrane region" description="Helical" evidence="4">
    <location>
        <begin position="310"/>
        <end position="330"/>
    </location>
</feature>
<accession>A0ABX3FGC0</accession>
<dbReference type="PANTHER" id="PTHR43630">
    <property type="entry name" value="POLY-BETA-1,6-N-ACETYL-D-GLUCOSAMINE SYNTHASE"/>
    <property type="match status" value="1"/>
</dbReference>
<organism evidence="5 6">
    <name type="scientific">Vibrio ponticus</name>
    <dbReference type="NCBI Taxonomy" id="265668"/>
    <lineage>
        <taxon>Bacteria</taxon>
        <taxon>Pseudomonadati</taxon>
        <taxon>Pseudomonadota</taxon>
        <taxon>Gammaproteobacteria</taxon>
        <taxon>Vibrionales</taxon>
        <taxon>Vibrionaceae</taxon>
        <taxon>Vibrio</taxon>
    </lineage>
</organism>
<feature type="transmembrane region" description="Helical" evidence="4">
    <location>
        <begin position="336"/>
        <end position="356"/>
    </location>
</feature>
<dbReference type="RefSeq" id="WP_075649550.1">
    <property type="nucleotide sequence ID" value="NZ_AP019657.1"/>
</dbReference>
<proteinExistence type="inferred from homology"/>
<dbReference type="CDD" id="cd06439">
    <property type="entry name" value="CESA_like_1"/>
    <property type="match status" value="1"/>
</dbReference>
<protein>
    <submittedName>
        <fullName evidence="5">Glycosyl transferase</fullName>
    </submittedName>
</protein>
<dbReference type="PANTHER" id="PTHR43630:SF1">
    <property type="entry name" value="POLY-BETA-1,6-N-ACETYL-D-GLUCOSAMINE SYNTHASE"/>
    <property type="match status" value="1"/>
</dbReference>
<evidence type="ECO:0000313" key="5">
    <source>
        <dbReference type="EMBL" id="OLQ92208.1"/>
    </source>
</evidence>